<dbReference type="InterPro" id="IPR003439">
    <property type="entry name" value="ABC_transporter-like_ATP-bd"/>
</dbReference>
<reference evidence="11" key="1">
    <citation type="submission" date="2025-08" db="UniProtKB">
        <authorList>
            <consortium name="Ensembl"/>
        </authorList>
    </citation>
    <scope>IDENTIFICATION</scope>
</reference>
<dbReference type="GeneTree" id="ENSGT00950000182955"/>
<dbReference type="Pfam" id="PF06472">
    <property type="entry name" value="ABC_membrane_2"/>
    <property type="match status" value="1"/>
</dbReference>
<evidence type="ECO:0000259" key="10">
    <source>
        <dbReference type="PROSITE" id="PS50929"/>
    </source>
</evidence>
<dbReference type="InterPro" id="IPR036640">
    <property type="entry name" value="ABC1_TM_sf"/>
</dbReference>
<keyword evidence="5" id="KW-0067">ATP-binding</keyword>
<dbReference type="InterPro" id="IPR011527">
    <property type="entry name" value="ABC1_TM_dom"/>
</dbReference>
<organism evidence="11 12">
    <name type="scientific">Eptatretus burgeri</name>
    <name type="common">Inshore hagfish</name>
    <dbReference type="NCBI Taxonomy" id="7764"/>
    <lineage>
        <taxon>Eukaryota</taxon>
        <taxon>Metazoa</taxon>
        <taxon>Chordata</taxon>
        <taxon>Craniata</taxon>
        <taxon>Vertebrata</taxon>
        <taxon>Cyclostomata</taxon>
        <taxon>Myxini</taxon>
        <taxon>Myxiniformes</taxon>
        <taxon>Myxinidae</taxon>
        <taxon>Eptatretinae</taxon>
        <taxon>Eptatretus</taxon>
    </lineage>
</organism>
<evidence type="ECO:0000256" key="5">
    <source>
        <dbReference type="ARBA" id="ARBA00022840"/>
    </source>
</evidence>
<dbReference type="SUPFAM" id="SSF90123">
    <property type="entry name" value="ABC transporter transmembrane region"/>
    <property type="match status" value="1"/>
</dbReference>
<evidence type="ECO:0000256" key="1">
    <source>
        <dbReference type="ARBA" id="ARBA00008575"/>
    </source>
</evidence>
<reference evidence="11" key="2">
    <citation type="submission" date="2025-09" db="UniProtKB">
        <authorList>
            <consortium name="Ensembl"/>
        </authorList>
    </citation>
    <scope>IDENTIFICATION</scope>
</reference>
<evidence type="ECO:0000313" key="12">
    <source>
        <dbReference type="Proteomes" id="UP000694388"/>
    </source>
</evidence>
<evidence type="ECO:0000313" key="11">
    <source>
        <dbReference type="Ensembl" id="ENSEBUP00000008985.1"/>
    </source>
</evidence>
<protein>
    <submittedName>
        <fullName evidence="11">ATP-binding cassette, sub-family D (ALD), member 4</fullName>
    </submittedName>
</protein>
<dbReference type="GO" id="GO:0015910">
    <property type="term" value="P:long-chain fatty acid import into peroxisome"/>
    <property type="evidence" value="ECO:0007669"/>
    <property type="project" value="TreeGrafter"/>
</dbReference>
<dbReference type="AlphaFoldDB" id="A0A8C4Q2L7"/>
<evidence type="ECO:0000256" key="3">
    <source>
        <dbReference type="ARBA" id="ARBA00022692"/>
    </source>
</evidence>
<dbReference type="InterPro" id="IPR017871">
    <property type="entry name" value="ABC_transporter-like_CS"/>
</dbReference>
<feature type="domain" description="ABC transmembrane type-1" evidence="10">
    <location>
        <begin position="139"/>
        <end position="306"/>
    </location>
</feature>
<keyword evidence="12" id="KW-1185">Reference proteome</keyword>
<dbReference type="PROSITE" id="PS00211">
    <property type="entry name" value="ABC_TRANSPORTER_1"/>
    <property type="match status" value="1"/>
</dbReference>
<name>A0A8C4Q2L7_EPTBU</name>
<dbReference type="CDD" id="cd03223">
    <property type="entry name" value="ABCD_peroxisomal_ALDP"/>
    <property type="match status" value="1"/>
</dbReference>
<dbReference type="GO" id="GO:0016887">
    <property type="term" value="F:ATP hydrolysis activity"/>
    <property type="evidence" value="ECO:0007669"/>
    <property type="project" value="InterPro"/>
</dbReference>
<dbReference type="PANTHER" id="PTHR11384:SF59">
    <property type="entry name" value="LYSOSOMAL COBALAMIN TRANSPORTER ABCD4"/>
    <property type="match status" value="1"/>
</dbReference>
<feature type="transmembrane region" description="Helical" evidence="8">
    <location>
        <begin position="25"/>
        <end position="53"/>
    </location>
</feature>
<dbReference type="InterPro" id="IPR003593">
    <property type="entry name" value="AAA+_ATPase"/>
</dbReference>
<keyword evidence="6 8" id="KW-1133">Transmembrane helix</keyword>
<evidence type="ECO:0000256" key="7">
    <source>
        <dbReference type="ARBA" id="ARBA00023136"/>
    </source>
</evidence>
<dbReference type="Ensembl" id="ENSEBUT00000009502.1">
    <property type="protein sequence ID" value="ENSEBUP00000008985.1"/>
    <property type="gene ID" value="ENSEBUG00000005807.1"/>
</dbReference>
<dbReference type="Proteomes" id="UP000694388">
    <property type="component" value="Unplaced"/>
</dbReference>
<keyword evidence="7 8" id="KW-0472">Membrane</keyword>
<dbReference type="GO" id="GO:0005524">
    <property type="term" value="F:ATP binding"/>
    <property type="evidence" value="ECO:0007669"/>
    <property type="project" value="UniProtKB-KW"/>
</dbReference>
<keyword evidence="2" id="KW-0813">Transport</keyword>
<keyword evidence="4" id="KW-0547">Nucleotide-binding</keyword>
<dbReference type="SUPFAM" id="SSF52540">
    <property type="entry name" value="P-loop containing nucleoside triphosphate hydrolases"/>
    <property type="match status" value="1"/>
</dbReference>
<dbReference type="SMART" id="SM00382">
    <property type="entry name" value="AAA"/>
    <property type="match status" value="1"/>
</dbReference>
<dbReference type="InterPro" id="IPR050835">
    <property type="entry name" value="ABC_transporter_sub-D"/>
</dbReference>
<dbReference type="GO" id="GO:0007031">
    <property type="term" value="P:peroxisome organization"/>
    <property type="evidence" value="ECO:0007669"/>
    <property type="project" value="TreeGrafter"/>
</dbReference>
<feature type="domain" description="ABC transporter" evidence="9">
    <location>
        <begin position="383"/>
        <end position="601"/>
    </location>
</feature>
<dbReference type="GO" id="GO:0006635">
    <property type="term" value="P:fatty acid beta-oxidation"/>
    <property type="evidence" value="ECO:0007669"/>
    <property type="project" value="TreeGrafter"/>
</dbReference>
<evidence type="ECO:0000259" key="9">
    <source>
        <dbReference type="PROSITE" id="PS50893"/>
    </source>
</evidence>
<dbReference type="GO" id="GO:0005778">
    <property type="term" value="C:peroxisomal membrane"/>
    <property type="evidence" value="ECO:0007669"/>
    <property type="project" value="TreeGrafter"/>
</dbReference>
<dbReference type="Gene3D" id="1.20.1560.10">
    <property type="entry name" value="ABC transporter type 1, transmembrane domain"/>
    <property type="match status" value="1"/>
</dbReference>
<dbReference type="PROSITE" id="PS50893">
    <property type="entry name" value="ABC_TRANSPORTER_2"/>
    <property type="match status" value="1"/>
</dbReference>
<evidence type="ECO:0000256" key="6">
    <source>
        <dbReference type="ARBA" id="ARBA00022989"/>
    </source>
</evidence>
<dbReference type="GO" id="GO:0140359">
    <property type="term" value="F:ABC-type transporter activity"/>
    <property type="evidence" value="ECO:0007669"/>
    <property type="project" value="InterPro"/>
</dbReference>
<dbReference type="PANTHER" id="PTHR11384">
    <property type="entry name" value="ATP-BINDING CASSETTE, SUB-FAMILY D MEMBER"/>
    <property type="match status" value="1"/>
</dbReference>
<comment type="similarity">
    <text evidence="1">Belongs to the ABC transporter superfamily. ABCD family. Peroxisomal fatty acyl CoA transporter (TC 3.A.1.203) subfamily.</text>
</comment>
<evidence type="ECO:0000256" key="8">
    <source>
        <dbReference type="SAM" id="Phobius"/>
    </source>
</evidence>
<dbReference type="GO" id="GO:0042760">
    <property type="term" value="P:very long-chain fatty acid catabolic process"/>
    <property type="evidence" value="ECO:0007669"/>
    <property type="project" value="TreeGrafter"/>
</dbReference>
<keyword evidence="3 8" id="KW-0812">Transmembrane</keyword>
<evidence type="ECO:0000256" key="2">
    <source>
        <dbReference type="ARBA" id="ARBA00022448"/>
    </source>
</evidence>
<dbReference type="InterPro" id="IPR027417">
    <property type="entry name" value="P-loop_NTPase"/>
</dbReference>
<dbReference type="Pfam" id="PF00005">
    <property type="entry name" value="ABC_tran"/>
    <property type="match status" value="1"/>
</dbReference>
<proteinExistence type="inferred from homology"/>
<evidence type="ECO:0000256" key="4">
    <source>
        <dbReference type="ARBA" id="ARBA00022741"/>
    </source>
</evidence>
<dbReference type="PROSITE" id="PS50929">
    <property type="entry name" value="ABC_TM1F"/>
    <property type="match status" value="1"/>
</dbReference>
<sequence>MASKSGKGAKLDIKCFRRFWRIRGIIFPGFPLTNLLMFITLLLLALFEELIIYQVGVVPSRFYEALENKDLTSFKEVALLSFFYIALNSFLKSGDSYLSKLLDISWRKCLTESLHTSYFRGKAYYQLSSMQEVIDNPDQRISQDVKKFCSQLSQMASKVVVSPFTLTYYTYQCFISTSWQGPVSLFVYFIIGTCINKLLMSPVVSAVVAQDKLEGNFRFKHMQIRVHAESVAFYRAGTMEHRSTNRHLQSLLQMQRHVVNREFWLKLFMNTFDYMGSIFSYIAIAIPIFSGLYDDLSPAQLGALVSKNGFVCIYLINCFSQLIDLSREVSDVAAYTHRIGELQEMLQKFSEEQAAQSIGENFESSWDLESSLDGGSELVPEAFSVVLVSFSVPGTDDDPLLEDLSLRLIEDHNILVTGNTGSGKTSLLRVLAGLWPTLQGKVFMFSCFGPRGIMFLPQKPYFTDGTLRNQVTFPLPEIFPVTEHDDERIIRFLKYVGLSCLLGRTGGLDEPVEWSWYNVLSPGEMQRLTFARLFYHQPKFVVMDESTSALTEETESEMYRMCGHLGITVLSVGHRSSLNKHHDCVLRLKGKRSWEFKQLHA</sequence>
<accession>A0A8C4Q2L7</accession>
<dbReference type="Gene3D" id="3.40.50.300">
    <property type="entry name" value="P-loop containing nucleotide triphosphate hydrolases"/>
    <property type="match status" value="1"/>
</dbReference>
<dbReference type="GO" id="GO:0005324">
    <property type="term" value="F:long-chain fatty acid transmembrane transporter activity"/>
    <property type="evidence" value="ECO:0007669"/>
    <property type="project" value="TreeGrafter"/>
</dbReference>